<sequence>MMDYGHKRQFQQQQSIENLQQQAQTLTAALENSKSESNISNETDIAKVERICDTDIESLNTLPRISSQKIMTGLERFTSITNLPHSLLLPSKNDTRHKAAEYLKMMGLTRLLSLAEKH</sequence>
<protein>
    <submittedName>
        <fullName evidence="1">Uncharacterized protein</fullName>
    </submittedName>
</protein>
<organism evidence="1 2">
    <name type="scientific">Smittium culicis</name>
    <dbReference type="NCBI Taxonomy" id="133412"/>
    <lineage>
        <taxon>Eukaryota</taxon>
        <taxon>Fungi</taxon>
        <taxon>Fungi incertae sedis</taxon>
        <taxon>Zoopagomycota</taxon>
        <taxon>Kickxellomycotina</taxon>
        <taxon>Harpellomycetes</taxon>
        <taxon>Harpellales</taxon>
        <taxon>Legeriomycetaceae</taxon>
        <taxon>Smittium</taxon>
    </lineage>
</organism>
<dbReference type="AlphaFoldDB" id="A0A1R1YP99"/>
<evidence type="ECO:0000313" key="2">
    <source>
        <dbReference type="Proteomes" id="UP000187429"/>
    </source>
</evidence>
<dbReference type="EMBL" id="LSSM01000501">
    <property type="protein sequence ID" value="OMJ28713.1"/>
    <property type="molecule type" value="Genomic_DNA"/>
</dbReference>
<comment type="caution">
    <text evidence="1">The sequence shown here is derived from an EMBL/GenBank/DDBJ whole genome shotgun (WGS) entry which is preliminary data.</text>
</comment>
<dbReference type="Proteomes" id="UP000187429">
    <property type="component" value="Unassembled WGS sequence"/>
</dbReference>
<name>A0A1R1YP99_9FUNG</name>
<keyword evidence="2" id="KW-1185">Reference proteome</keyword>
<reference evidence="2" key="1">
    <citation type="submission" date="2017-01" db="EMBL/GenBank/DDBJ databases">
        <authorList>
            <person name="Wang Y."/>
            <person name="White M."/>
            <person name="Kvist S."/>
            <person name="Moncalvo J.-M."/>
        </authorList>
    </citation>
    <scope>NUCLEOTIDE SEQUENCE [LARGE SCALE GENOMIC DNA]</scope>
    <source>
        <strain evidence="2">ID-206-W2</strain>
    </source>
</reference>
<evidence type="ECO:0000313" key="1">
    <source>
        <dbReference type="EMBL" id="OMJ28713.1"/>
    </source>
</evidence>
<proteinExistence type="predicted"/>
<gene>
    <name evidence="1" type="ORF">AYI69_g1803</name>
</gene>
<accession>A0A1R1YP99</accession>